<keyword evidence="3" id="KW-1185">Reference proteome</keyword>
<evidence type="ECO:0000256" key="1">
    <source>
        <dbReference type="SAM" id="SignalP"/>
    </source>
</evidence>
<dbReference type="KEGG" id="nabu:FZC36_00915"/>
<gene>
    <name evidence="2" type="ORF">FZC36_00915</name>
</gene>
<organism evidence="2 3">
    <name type="scientific">Candidatus Nesciobacter abundans</name>
    <dbReference type="NCBI Taxonomy" id="2601668"/>
    <lineage>
        <taxon>Bacteria</taxon>
        <taxon>Pseudomonadati</taxon>
        <taxon>Pseudomonadota</taxon>
        <taxon>Alphaproteobacteria</taxon>
        <taxon>Holosporales</taxon>
        <taxon>Holosporaceae</taxon>
        <taxon>Candidatus Nesciobacter</taxon>
    </lineage>
</organism>
<feature type="chain" id="PRO_5023071581" evidence="1">
    <location>
        <begin position="29"/>
        <end position="305"/>
    </location>
</feature>
<dbReference type="Proteomes" id="UP000324924">
    <property type="component" value="Chromosome"/>
</dbReference>
<sequence>MYIKIRNKIKKFFQILTIFLSFTNRAIAAVQEKELLTEIEHSNMLEEKELEFSFFGDFDPNQAPLHEKQLQSTVLQVKDYTSISKYFADPISKPDLEEIEYQLMHTAKIQTGHEQIAKDFTETVLESLKSPFQSSTSFFARKQGDKVILFYTDASVTYASIDLKNAIKFIKSIDGTYVISEEAFFKNSADLYLQEQQDRPALMNYNIPALYLKGENKTLTKEVDALNTNTEAEEKMSLYVLLNFSTLYNSSALSIEQILEEFEMEITDQSKKFFKESFEKLKPYSTKDVFNPEKLKKIKAMAKPK</sequence>
<dbReference type="AlphaFoldDB" id="A0A5C0UFW9"/>
<evidence type="ECO:0000313" key="3">
    <source>
        <dbReference type="Proteomes" id="UP000324924"/>
    </source>
</evidence>
<keyword evidence="1" id="KW-0732">Signal</keyword>
<proteinExistence type="predicted"/>
<protein>
    <submittedName>
        <fullName evidence="2">Uncharacterized protein</fullName>
    </submittedName>
</protein>
<feature type="signal peptide" evidence="1">
    <location>
        <begin position="1"/>
        <end position="28"/>
    </location>
</feature>
<name>A0A5C0UFW9_9PROT</name>
<accession>A0A5C0UFW9</accession>
<reference evidence="2 3" key="1">
    <citation type="submission" date="2019-08" db="EMBL/GenBank/DDBJ databases">
        <title>Highly reduced genomes of protist endosymbionts show evolutionary convergence.</title>
        <authorList>
            <person name="George E."/>
            <person name="Husnik F."/>
            <person name="Tashyreva D."/>
            <person name="Prokopchuk G."/>
            <person name="Horak A."/>
            <person name="Kwong W.K."/>
            <person name="Lukes J."/>
            <person name="Keeling P.J."/>
        </authorList>
    </citation>
    <scope>NUCLEOTIDE SEQUENCE [LARGE SCALE GENOMIC DNA]</scope>
    <source>
        <strain evidence="2">1604HC</strain>
    </source>
</reference>
<dbReference type="RefSeq" id="WP_148972119.1">
    <property type="nucleotide sequence ID" value="NZ_CP043314.1"/>
</dbReference>
<evidence type="ECO:0000313" key="2">
    <source>
        <dbReference type="EMBL" id="QEK38996.1"/>
    </source>
</evidence>
<dbReference type="EMBL" id="CP043314">
    <property type="protein sequence ID" value="QEK38996.1"/>
    <property type="molecule type" value="Genomic_DNA"/>
</dbReference>